<dbReference type="AlphaFoldDB" id="A0A835WUT5"/>
<gene>
    <name evidence="1" type="ORF">HYH02_000531</name>
</gene>
<organism evidence="1 2">
    <name type="scientific">Chlamydomonas schloesseri</name>
    <dbReference type="NCBI Taxonomy" id="2026947"/>
    <lineage>
        <taxon>Eukaryota</taxon>
        <taxon>Viridiplantae</taxon>
        <taxon>Chlorophyta</taxon>
        <taxon>core chlorophytes</taxon>
        <taxon>Chlorophyceae</taxon>
        <taxon>CS clade</taxon>
        <taxon>Chlamydomonadales</taxon>
        <taxon>Chlamydomonadaceae</taxon>
        <taxon>Chlamydomonas</taxon>
    </lineage>
</organism>
<comment type="caution">
    <text evidence="1">The sequence shown here is derived from an EMBL/GenBank/DDBJ whole genome shotgun (WGS) entry which is preliminary data.</text>
</comment>
<evidence type="ECO:0000313" key="1">
    <source>
        <dbReference type="EMBL" id="KAG2454694.1"/>
    </source>
</evidence>
<proteinExistence type="predicted"/>
<reference evidence="1" key="1">
    <citation type="journal article" date="2020" name="bioRxiv">
        <title>Comparative genomics of Chlamydomonas.</title>
        <authorList>
            <person name="Craig R.J."/>
            <person name="Hasan A.R."/>
            <person name="Ness R.W."/>
            <person name="Keightley P.D."/>
        </authorList>
    </citation>
    <scope>NUCLEOTIDE SEQUENCE</scope>
    <source>
        <strain evidence="1">CCAP 11/173</strain>
    </source>
</reference>
<accession>A0A835WUT5</accession>
<evidence type="ECO:0000313" key="2">
    <source>
        <dbReference type="Proteomes" id="UP000613740"/>
    </source>
</evidence>
<dbReference type="Proteomes" id="UP000613740">
    <property type="component" value="Unassembled WGS sequence"/>
</dbReference>
<dbReference type="EMBL" id="JAEHOD010000001">
    <property type="protein sequence ID" value="KAG2454694.1"/>
    <property type="molecule type" value="Genomic_DNA"/>
</dbReference>
<sequence>MVESLQKGQEELQTSYNLQHEKLQKQDEKLQKQAALIEKLHVEKNMAKLALCLFLAKPSATVAAVLNCILGIGIAVGTHVQALLVRVRENLTNLTLGPCGRAATAWCRRRRKALAMYSIAGSQMCK</sequence>
<keyword evidence="2" id="KW-1185">Reference proteome</keyword>
<name>A0A835WUT5_9CHLO</name>
<protein>
    <submittedName>
        <fullName evidence="1">Uncharacterized protein</fullName>
    </submittedName>
</protein>